<evidence type="ECO:0000256" key="3">
    <source>
        <dbReference type="SAM" id="MobiDB-lite"/>
    </source>
</evidence>
<evidence type="ECO:0000259" key="5">
    <source>
        <dbReference type="Pfam" id="PF08386"/>
    </source>
</evidence>
<dbReference type="Gene3D" id="3.30.710.10">
    <property type="entry name" value="Potassium Channel Kv1.1, Chain A"/>
    <property type="match status" value="1"/>
</dbReference>
<evidence type="ECO:0008006" key="8">
    <source>
        <dbReference type="Google" id="ProtNLM"/>
    </source>
</evidence>
<dbReference type="SUPFAM" id="SSF53474">
    <property type="entry name" value="alpha/beta-Hydrolases"/>
    <property type="match status" value="1"/>
</dbReference>
<keyword evidence="7" id="KW-1185">Reference proteome</keyword>
<dbReference type="Proteomes" id="UP000313359">
    <property type="component" value="Unassembled WGS sequence"/>
</dbReference>
<evidence type="ECO:0000313" key="7">
    <source>
        <dbReference type="Proteomes" id="UP000313359"/>
    </source>
</evidence>
<proteinExistence type="inferred from homology"/>
<comment type="similarity">
    <text evidence="1">Belongs to the peptidase S33 family.</text>
</comment>
<dbReference type="PANTHER" id="PTHR43248">
    <property type="entry name" value="2-SUCCINYL-6-HYDROXY-2,4-CYCLOHEXADIENE-1-CARBOXYLATE SYNTHASE"/>
    <property type="match status" value="1"/>
</dbReference>
<accession>A0A5C2SI71</accession>
<reference evidence="6" key="1">
    <citation type="journal article" date="2018" name="Genome Biol. Evol.">
        <title>Genomics and development of Lentinus tigrinus, a white-rot wood-decaying mushroom with dimorphic fruiting bodies.</title>
        <authorList>
            <person name="Wu B."/>
            <person name="Xu Z."/>
            <person name="Knudson A."/>
            <person name="Carlson A."/>
            <person name="Chen N."/>
            <person name="Kovaka S."/>
            <person name="LaButti K."/>
            <person name="Lipzen A."/>
            <person name="Pennachio C."/>
            <person name="Riley R."/>
            <person name="Schakwitz W."/>
            <person name="Umezawa K."/>
            <person name="Ohm R.A."/>
            <person name="Grigoriev I.V."/>
            <person name="Nagy L.G."/>
            <person name="Gibbons J."/>
            <person name="Hibbett D."/>
        </authorList>
    </citation>
    <scope>NUCLEOTIDE SEQUENCE [LARGE SCALE GENOMIC DNA]</scope>
    <source>
        <strain evidence="6">ALCF2SS1-6</strain>
    </source>
</reference>
<dbReference type="InterPro" id="IPR000073">
    <property type="entry name" value="AB_hydrolase_1"/>
</dbReference>
<dbReference type="Pfam" id="PF00561">
    <property type="entry name" value="Abhydrolase_1"/>
    <property type="match status" value="1"/>
</dbReference>
<evidence type="ECO:0000259" key="4">
    <source>
        <dbReference type="Pfam" id="PF00561"/>
    </source>
</evidence>
<gene>
    <name evidence="6" type="ORF">L227DRAFT_651136</name>
</gene>
<dbReference type="InterPro" id="IPR013595">
    <property type="entry name" value="Pept_S33_TAP-like_C"/>
</dbReference>
<feature type="domain" description="AB hydrolase-1" evidence="4">
    <location>
        <begin position="418"/>
        <end position="598"/>
    </location>
</feature>
<feature type="region of interest" description="Disordered" evidence="3">
    <location>
        <begin position="701"/>
        <end position="730"/>
    </location>
</feature>
<evidence type="ECO:0000256" key="1">
    <source>
        <dbReference type="ARBA" id="ARBA00010088"/>
    </source>
</evidence>
<dbReference type="AlphaFoldDB" id="A0A5C2SI71"/>
<dbReference type="STRING" id="1328759.A0A5C2SI71"/>
<dbReference type="PANTHER" id="PTHR43248:SF25">
    <property type="entry name" value="AB HYDROLASE-1 DOMAIN-CONTAINING PROTEIN-RELATED"/>
    <property type="match status" value="1"/>
</dbReference>
<keyword evidence="2" id="KW-0378">Hydrolase</keyword>
<dbReference type="EMBL" id="ML122256">
    <property type="protein sequence ID" value="RPD63525.1"/>
    <property type="molecule type" value="Genomic_DNA"/>
</dbReference>
<dbReference type="InterPro" id="IPR011333">
    <property type="entry name" value="SKP1/BTB/POZ_sf"/>
</dbReference>
<sequence length="896" mass="97490">MSESTEGHANGASEESAHATLLRLARERIRALPFRDIELSFEDGNILLQTQNTLQAQNTIFKVYKGPLVRHSPVFKDMLDFPQPPQTEEDTSGSSDSSLISVTLFDSAYDIRCLLRVLMPNKRFKLSGVVTTSFDDVCACLRMAHKYQIDRLFDEALRSLRNFYPDTYPLFKSMELSPNPARAISVINLAHLVEAPTLLPMAIAECCTLGPEIMNGYKRPDRAEDHLSPSDIGLCFQAKDRLIEARVRAFHQLFEPGVRQGCTAQDVDDTTFDRFYWELLDGVVPGLYTPKIWDSFTGYLSARIPGVCEACKRSFVAADVVQQERIFDRLPELVGVTVEQWGTPPRRRWRPRNRQSSYAAPSASSQIQWGACDPPYDGDPSLVCAFLNVPLDYNNPSVGVANIALAKASAIGPRIGSVFLNPGGPGGPGVQAVMQFKDELLALTGGVYDVVSWDPRGVGKTTPGDIYCFDSVEEYNTFFNGTIELTGIEETGNFTDPVDIVSLLLQAPIMQLKYEAVGAKCLLSSNGKYLRYIGTAAAVRDMVSIADIIDGPNAPINYIGGSYGTLLGAWFVNMFPERVGRVLLDGVLDPVFYATQELATHWASHQLVSADTIYKGLITGCALAGPAGCAVASEGDGPLDIDAKFQALLKAAYDATRANASVPVTLGQIRTTLYGEMYTPSGWSNFTNVIWPELAAMVKGESSPGKRSSTYTPGLESLFPPAPDQASDTPSYTTSAIFCADSVDTQGTSMAEIFEAVIAATQKVSHIFGSGWPNPVAYPCSFWPVRSVERYTGPFNKKLPNKILVASSMYDPITPLTGAQALASLLGDSAVLVRSSGFGHTTLNEPSTCMNEIMIAYFVNGTLPANNTLCEVDESFEVFDGVTTADIIAHLPDVDV</sequence>
<dbReference type="Pfam" id="PF08386">
    <property type="entry name" value="Abhydrolase_4"/>
    <property type="match status" value="1"/>
</dbReference>
<evidence type="ECO:0000256" key="2">
    <source>
        <dbReference type="ARBA" id="ARBA00022801"/>
    </source>
</evidence>
<dbReference type="Gene3D" id="3.40.50.1820">
    <property type="entry name" value="alpha/beta hydrolase"/>
    <property type="match status" value="1"/>
</dbReference>
<feature type="domain" description="Peptidase S33 tripeptidyl aminopeptidase-like C-terminal" evidence="5">
    <location>
        <begin position="768"/>
        <end position="870"/>
    </location>
</feature>
<evidence type="ECO:0000313" key="6">
    <source>
        <dbReference type="EMBL" id="RPD63525.1"/>
    </source>
</evidence>
<dbReference type="InterPro" id="IPR029058">
    <property type="entry name" value="AB_hydrolase_fold"/>
</dbReference>
<dbReference type="GO" id="GO:0016787">
    <property type="term" value="F:hydrolase activity"/>
    <property type="evidence" value="ECO:0007669"/>
    <property type="project" value="UniProtKB-KW"/>
</dbReference>
<name>A0A5C2SI71_9APHY</name>
<protein>
    <recommendedName>
        <fullName evidence="8">Alpha/beta-hydrolase</fullName>
    </recommendedName>
</protein>
<dbReference type="InterPro" id="IPR051601">
    <property type="entry name" value="Serine_prot/Carboxylest_S33"/>
</dbReference>
<organism evidence="6 7">
    <name type="scientific">Lentinus tigrinus ALCF2SS1-6</name>
    <dbReference type="NCBI Taxonomy" id="1328759"/>
    <lineage>
        <taxon>Eukaryota</taxon>
        <taxon>Fungi</taxon>
        <taxon>Dikarya</taxon>
        <taxon>Basidiomycota</taxon>
        <taxon>Agaricomycotina</taxon>
        <taxon>Agaricomycetes</taxon>
        <taxon>Polyporales</taxon>
        <taxon>Polyporaceae</taxon>
        <taxon>Lentinus</taxon>
    </lineage>
</organism>
<dbReference type="OrthoDB" id="425534at2759"/>